<evidence type="ECO:0000313" key="2">
    <source>
        <dbReference type="EMBL" id="NWN90329.1"/>
    </source>
</evidence>
<evidence type="ECO:0000313" key="3">
    <source>
        <dbReference type="Proteomes" id="UP000536442"/>
    </source>
</evidence>
<protein>
    <submittedName>
        <fullName evidence="2">FMN-binding negative transcriptional regulator</fullName>
    </submittedName>
</protein>
<keyword evidence="3" id="KW-1185">Reference proteome</keyword>
<dbReference type="InterPro" id="IPR007396">
    <property type="entry name" value="TR_PAI2-type"/>
</dbReference>
<gene>
    <name evidence="2" type="ORF">HLV39_02295</name>
</gene>
<dbReference type="Proteomes" id="UP000536442">
    <property type="component" value="Unassembled WGS sequence"/>
</dbReference>
<dbReference type="Pfam" id="PF04299">
    <property type="entry name" value="FMN_bind_2"/>
    <property type="match status" value="1"/>
</dbReference>
<feature type="region of interest" description="Disordered" evidence="1">
    <location>
        <begin position="174"/>
        <end position="208"/>
    </location>
</feature>
<reference evidence="2 3" key="1">
    <citation type="submission" date="2020-03" db="EMBL/GenBank/DDBJ databases">
        <title>Metagenomic, metatranscriptomic, and metabolomic analyses revealed the key microbes and metabolic features during the fermentation of ganjang, Korean traditional soy sauce.</title>
        <authorList>
            <person name="Chun B.H."/>
            <person name="Jeon C.O."/>
        </authorList>
    </citation>
    <scope>NUCLEOTIDE SEQUENCE [LARGE SCALE GENOMIC DNA]</scope>
    <source>
        <strain evidence="2 3">KG14</strain>
    </source>
</reference>
<proteinExistence type="predicted"/>
<organism evidence="2 3">
    <name type="scientific">Marinobacter adhaerens</name>
    <dbReference type="NCBI Taxonomy" id="1033846"/>
    <lineage>
        <taxon>Bacteria</taxon>
        <taxon>Pseudomonadati</taxon>
        <taxon>Pseudomonadota</taxon>
        <taxon>Gammaproteobacteria</taxon>
        <taxon>Pseudomonadales</taxon>
        <taxon>Marinobacteraceae</taxon>
        <taxon>Marinobacter</taxon>
    </lineage>
</organism>
<accession>A0A851HKF7</accession>
<dbReference type="AlphaFoldDB" id="A0A851HKF7"/>
<sequence length="208" mass="23204">MYVPDHFKEEDTETLHQYIRDYSFGLLVIADAEGIEANHVPFHLSSDGDDTLGTLQCHLARNNPAWQRIENNGPILAIFQGPDAYVSPSWYPSKAETGRAVPTWNYLAVHVEGCVRVIQDPVWLKDHVCQLTAQHERGRAQPWAVDDAPADFTDRLVKAIVGIEITIESLTGKLKASQNQPERNRTGVKAGLKSESTPSANAMSRFIR</sequence>
<dbReference type="PANTHER" id="PTHR35802">
    <property type="entry name" value="PROTEASE SYNTHASE AND SPORULATION PROTEIN PAI 2"/>
    <property type="match status" value="1"/>
</dbReference>
<name>A0A851HKF7_9GAMM</name>
<evidence type="ECO:0000256" key="1">
    <source>
        <dbReference type="SAM" id="MobiDB-lite"/>
    </source>
</evidence>
<dbReference type="SUPFAM" id="SSF50475">
    <property type="entry name" value="FMN-binding split barrel"/>
    <property type="match status" value="1"/>
</dbReference>
<dbReference type="Gene3D" id="2.30.110.10">
    <property type="entry name" value="Electron Transport, Fmn-binding Protein, Chain A"/>
    <property type="match status" value="1"/>
</dbReference>
<dbReference type="PIRSF" id="PIRSF010372">
    <property type="entry name" value="PaiB"/>
    <property type="match status" value="1"/>
</dbReference>
<dbReference type="InterPro" id="IPR012349">
    <property type="entry name" value="Split_barrel_FMN-bd"/>
</dbReference>
<comment type="caution">
    <text evidence="2">The sequence shown here is derived from an EMBL/GenBank/DDBJ whole genome shotgun (WGS) entry which is preliminary data.</text>
</comment>
<dbReference type="EMBL" id="JABEVQ010000001">
    <property type="protein sequence ID" value="NWN90329.1"/>
    <property type="molecule type" value="Genomic_DNA"/>
</dbReference>
<dbReference type="PANTHER" id="PTHR35802:SF1">
    <property type="entry name" value="PROTEASE SYNTHASE AND SPORULATION PROTEIN PAI 2"/>
    <property type="match status" value="1"/>
</dbReference>